<dbReference type="PROSITE" id="PS00831">
    <property type="entry name" value="RIBOSOMAL_L27"/>
    <property type="match status" value="1"/>
</dbReference>
<dbReference type="PRINTS" id="PR00063">
    <property type="entry name" value="RIBOSOMALL27"/>
</dbReference>
<sequence>MAHRKAGGTAKNLRDSNPKYLGIKLTDGQKARSGSIIVRQRGTVVMAGVNVGLGKDHTLFALKDGTVKFGSKRKISFNGTTAVKKVVSVV</sequence>
<dbReference type="Proteomes" id="UP000034430">
    <property type="component" value="Unassembled WGS sequence"/>
</dbReference>
<dbReference type="PANTHER" id="PTHR15893">
    <property type="entry name" value="RIBOSOMAL PROTEIN L27"/>
    <property type="match status" value="1"/>
</dbReference>
<comment type="caution">
    <text evidence="6">The sequence shown here is derived from an EMBL/GenBank/DDBJ whole genome shotgun (WGS) entry which is preliminary data.</text>
</comment>
<evidence type="ECO:0000256" key="1">
    <source>
        <dbReference type="ARBA" id="ARBA00010797"/>
    </source>
</evidence>
<dbReference type="PANTHER" id="PTHR15893:SF0">
    <property type="entry name" value="LARGE RIBOSOMAL SUBUNIT PROTEIN BL27M"/>
    <property type="match status" value="1"/>
</dbReference>
<dbReference type="FunFam" id="2.40.50.100:FF:000020">
    <property type="entry name" value="50S ribosomal protein L27"/>
    <property type="match status" value="1"/>
</dbReference>
<dbReference type="Gene3D" id="2.40.50.100">
    <property type="match status" value="1"/>
</dbReference>
<evidence type="ECO:0000256" key="4">
    <source>
        <dbReference type="ARBA" id="ARBA00035175"/>
    </source>
</evidence>
<dbReference type="GO" id="GO:0022625">
    <property type="term" value="C:cytosolic large ribosomal subunit"/>
    <property type="evidence" value="ECO:0007669"/>
    <property type="project" value="TreeGrafter"/>
</dbReference>
<dbReference type="InterPro" id="IPR018261">
    <property type="entry name" value="Ribosomal_bL27_CS"/>
</dbReference>
<protein>
    <recommendedName>
        <fullName evidence="4">Large ribosomal subunit protein bL27</fullName>
    </recommendedName>
    <alternativeName>
        <fullName evidence="5">50S ribosomal protein L27</fullName>
    </alternativeName>
</protein>
<evidence type="ECO:0000256" key="2">
    <source>
        <dbReference type="ARBA" id="ARBA00022980"/>
    </source>
</evidence>
<dbReference type="GO" id="GO:0006412">
    <property type="term" value="P:translation"/>
    <property type="evidence" value="ECO:0007669"/>
    <property type="project" value="InterPro"/>
</dbReference>
<dbReference type="SUPFAM" id="SSF110324">
    <property type="entry name" value="Ribosomal L27 protein-like"/>
    <property type="match status" value="1"/>
</dbReference>
<keyword evidence="3" id="KW-0687">Ribonucleoprotein</keyword>
<dbReference type="GO" id="GO:0003735">
    <property type="term" value="F:structural constituent of ribosome"/>
    <property type="evidence" value="ECO:0007669"/>
    <property type="project" value="InterPro"/>
</dbReference>
<accession>A0A0G0KCE2</accession>
<dbReference type="AlphaFoldDB" id="A0A0G0KCE2"/>
<dbReference type="EMBL" id="LBTU01000026">
    <property type="protein sequence ID" value="KKQ46789.1"/>
    <property type="molecule type" value="Genomic_DNA"/>
</dbReference>
<organism evidence="6 7">
    <name type="scientific">Candidatus Yanofskybacteria bacterium GW2011_GWC2_37_9</name>
    <dbReference type="NCBI Taxonomy" id="1619028"/>
    <lineage>
        <taxon>Bacteria</taxon>
        <taxon>Candidatus Yanofskyibacteriota</taxon>
    </lineage>
</organism>
<gene>
    <name evidence="6" type="ORF">US65_C0026G0007</name>
</gene>
<evidence type="ECO:0000313" key="7">
    <source>
        <dbReference type="Proteomes" id="UP000034430"/>
    </source>
</evidence>
<dbReference type="NCBIfam" id="TIGR00062">
    <property type="entry name" value="L27"/>
    <property type="match status" value="1"/>
</dbReference>
<proteinExistence type="inferred from homology"/>
<comment type="similarity">
    <text evidence="1">Belongs to the bacterial ribosomal protein bL27 family.</text>
</comment>
<dbReference type="PATRIC" id="fig|1619028.3.peg.377"/>
<dbReference type="InterPro" id="IPR001684">
    <property type="entry name" value="Ribosomal_bL27"/>
</dbReference>
<evidence type="ECO:0000256" key="3">
    <source>
        <dbReference type="ARBA" id="ARBA00023274"/>
    </source>
</evidence>
<name>A0A0G0KCE2_9BACT</name>
<evidence type="ECO:0000313" key="6">
    <source>
        <dbReference type="EMBL" id="KKQ46789.1"/>
    </source>
</evidence>
<reference evidence="6 7" key="1">
    <citation type="journal article" date="2015" name="Nature">
        <title>rRNA introns, odd ribosomes, and small enigmatic genomes across a large radiation of phyla.</title>
        <authorList>
            <person name="Brown C.T."/>
            <person name="Hug L.A."/>
            <person name="Thomas B.C."/>
            <person name="Sharon I."/>
            <person name="Castelle C.J."/>
            <person name="Singh A."/>
            <person name="Wilkins M.J."/>
            <person name="Williams K.H."/>
            <person name="Banfield J.F."/>
        </authorList>
    </citation>
    <scope>NUCLEOTIDE SEQUENCE [LARGE SCALE GENOMIC DNA]</scope>
</reference>
<keyword evidence="2 6" id="KW-0689">Ribosomal protein</keyword>
<dbReference type="Pfam" id="PF01016">
    <property type="entry name" value="Ribosomal_L27"/>
    <property type="match status" value="1"/>
</dbReference>
<evidence type="ECO:0000256" key="5">
    <source>
        <dbReference type="ARBA" id="ARBA00035477"/>
    </source>
</evidence>